<evidence type="ECO:0000313" key="1">
    <source>
        <dbReference type="EMBL" id="QDV53303.1"/>
    </source>
</evidence>
<accession>A0A518IJN1</accession>
<dbReference type="AlphaFoldDB" id="A0A518IJN1"/>
<evidence type="ECO:0000313" key="2">
    <source>
        <dbReference type="Proteomes" id="UP000318313"/>
    </source>
</evidence>
<dbReference type="RefSeq" id="WP_145312727.1">
    <property type="nucleotide sequence ID" value="NZ_CP037452.1"/>
</dbReference>
<dbReference type="OrthoDB" id="279595at2"/>
<gene>
    <name evidence="1" type="ORF">Enr17x_53770</name>
</gene>
<name>A0A518IJN1_9PLAN</name>
<sequence length="129" mass="14274">MTMFRLRFVFTLLLSVLVLVVGLSACSQEPDIELPDGTRVSGTLTNGDILNVVYWPKQEDAEPHVFPVRDDHVSFTYLSAVPPGDYTVYAYISGARAEVADVTVGEEPVVLDIPESLEWQEARDQISGM</sequence>
<dbReference type="Proteomes" id="UP000318313">
    <property type="component" value="Chromosome"/>
</dbReference>
<dbReference type="PROSITE" id="PS51257">
    <property type="entry name" value="PROKAR_LIPOPROTEIN"/>
    <property type="match status" value="1"/>
</dbReference>
<proteinExistence type="predicted"/>
<keyword evidence="2" id="KW-1185">Reference proteome</keyword>
<dbReference type="KEGG" id="gfm:Enr17x_53770"/>
<organism evidence="1 2">
    <name type="scientific">Gimesia fumaroli</name>
    <dbReference type="NCBI Taxonomy" id="2527976"/>
    <lineage>
        <taxon>Bacteria</taxon>
        <taxon>Pseudomonadati</taxon>
        <taxon>Planctomycetota</taxon>
        <taxon>Planctomycetia</taxon>
        <taxon>Planctomycetales</taxon>
        <taxon>Planctomycetaceae</taxon>
        <taxon>Gimesia</taxon>
    </lineage>
</organism>
<reference evidence="1 2" key="1">
    <citation type="submission" date="2019-03" db="EMBL/GenBank/DDBJ databases">
        <title>Deep-cultivation of Planctomycetes and their phenomic and genomic characterization uncovers novel biology.</title>
        <authorList>
            <person name="Wiegand S."/>
            <person name="Jogler M."/>
            <person name="Boedeker C."/>
            <person name="Pinto D."/>
            <person name="Vollmers J."/>
            <person name="Rivas-Marin E."/>
            <person name="Kohn T."/>
            <person name="Peeters S.H."/>
            <person name="Heuer A."/>
            <person name="Rast P."/>
            <person name="Oberbeckmann S."/>
            <person name="Bunk B."/>
            <person name="Jeske O."/>
            <person name="Meyerdierks A."/>
            <person name="Storesund J.E."/>
            <person name="Kallscheuer N."/>
            <person name="Luecker S."/>
            <person name="Lage O.M."/>
            <person name="Pohl T."/>
            <person name="Merkel B.J."/>
            <person name="Hornburger P."/>
            <person name="Mueller R.-W."/>
            <person name="Bruemmer F."/>
            <person name="Labrenz M."/>
            <person name="Spormann A.M."/>
            <person name="Op den Camp H."/>
            <person name="Overmann J."/>
            <person name="Amann R."/>
            <person name="Jetten M.S.M."/>
            <person name="Mascher T."/>
            <person name="Medema M.H."/>
            <person name="Devos D.P."/>
            <person name="Kaster A.-K."/>
            <person name="Ovreas L."/>
            <person name="Rohde M."/>
            <person name="Galperin M.Y."/>
            <person name="Jogler C."/>
        </authorList>
    </citation>
    <scope>NUCLEOTIDE SEQUENCE [LARGE SCALE GENOMIC DNA]</scope>
    <source>
        <strain evidence="1 2">Enr17</strain>
    </source>
</reference>
<protein>
    <submittedName>
        <fullName evidence="1">Uncharacterized protein</fullName>
    </submittedName>
</protein>
<dbReference type="EMBL" id="CP037452">
    <property type="protein sequence ID" value="QDV53303.1"/>
    <property type="molecule type" value="Genomic_DNA"/>
</dbReference>